<keyword evidence="5" id="KW-1185">Reference proteome</keyword>
<keyword evidence="3" id="KW-0325">Glycoprotein</keyword>
<dbReference type="Pfam" id="PF14312">
    <property type="entry name" value="FG-GAP_2"/>
    <property type="match status" value="5"/>
</dbReference>
<dbReference type="PANTHER" id="PTHR36220:SF1">
    <property type="entry name" value="GAMMA TUBULIN COMPLEX COMPONENT C-TERMINAL DOMAIN-CONTAINING PROTEIN"/>
    <property type="match status" value="1"/>
</dbReference>
<evidence type="ECO:0000256" key="2">
    <source>
        <dbReference type="ARBA" id="ARBA00022737"/>
    </source>
</evidence>
<comment type="caution">
    <text evidence="4">The sequence shown here is derived from an EMBL/GenBank/DDBJ whole genome shotgun (WGS) entry which is preliminary data.</text>
</comment>
<dbReference type="SUPFAM" id="SSF50965">
    <property type="entry name" value="Galactose oxidase, central domain"/>
    <property type="match status" value="1"/>
</dbReference>
<sequence length="544" mass="57308">MKYLTLLFLSLGLAAGQADEYIKAPAPAADENSGHAIAMGPELLVIGAPGSDEDTGRVDIYRKISGQWVFEDSLFASDKDYSARFGAAAAISGDTIVIGSPFRAHPDDPSFFADPAGAAYVFKLESGSWVEQQRLSGSNTGSSDNFGYSVAIEGDTIVIGARWEQGAEDRMLDSGAAYVFSRNGNIWAEEAYLKASNAGELDEFGTAVAISAGTVAVSAPFEDGNGAESGAVYLFDKQTGGWTERQILRAADASPGDFFGCSLAMDSERIAIGARGEDDVANASGAVYLFRKSSSGWLQETRLKSVMPVATAEMGTTVSLSAARLIAGAPKDPTGGNNSGSATRFRLASGTWGEPVRMTAANQGPGDNYGSAVSIQGLDLAVGAESEDGADNLISASGAAYLSMLSPKSFREWSIAENLSGDLAGQDADPDLDGVPNLIEYANHMLSSPLPASTFSYTGSGGLFTFSRPSEFPSDLVLIVEQSTNLREWDEIARLRQGNWTGNSAQNILENTHGEIISATVQPDDRPPLEPRLFLRSSIELTAD</sequence>
<dbReference type="InterPro" id="IPR028994">
    <property type="entry name" value="Integrin_alpha_N"/>
</dbReference>
<dbReference type="SMART" id="SM00191">
    <property type="entry name" value="Int_alpha"/>
    <property type="match status" value="5"/>
</dbReference>
<dbReference type="InterPro" id="IPR011043">
    <property type="entry name" value="Gal_Oxase/kelch_b-propeller"/>
</dbReference>
<evidence type="ECO:0000313" key="4">
    <source>
        <dbReference type="EMBL" id="MFD2255707.1"/>
    </source>
</evidence>
<name>A0ABW5D3R8_9BACT</name>
<dbReference type="InterPro" id="IPR013519">
    <property type="entry name" value="Int_alpha_beta-p"/>
</dbReference>
<dbReference type="PANTHER" id="PTHR36220">
    <property type="entry name" value="UNNAMED PRODUCT"/>
    <property type="match status" value="1"/>
</dbReference>
<dbReference type="EMBL" id="JBHUIT010000002">
    <property type="protein sequence ID" value="MFD2255707.1"/>
    <property type="molecule type" value="Genomic_DNA"/>
</dbReference>
<keyword evidence="2" id="KW-0677">Repeat</keyword>
<dbReference type="Proteomes" id="UP001597375">
    <property type="component" value="Unassembled WGS sequence"/>
</dbReference>
<organism evidence="4 5">
    <name type="scientific">Luteolibacter algae</name>
    <dbReference type="NCBI Taxonomy" id="454151"/>
    <lineage>
        <taxon>Bacteria</taxon>
        <taxon>Pseudomonadati</taxon>
        <taxon>Verrucomicrobiota</taxon>
        <taxon>Verrucomicrobiia</taxon>
        <taxon>Verrucomicrobiales</taxon>
        <taxon>Verrucomicrobiaceae</taxon>
        <taxon>Luteolibacter</taxon>
    </lineage>
</organism>
<evidence type="ECO:0000313" key="5">
    <source>
        <dbReference type="Proteomes" id="UP001597375"/>
    </source>
</evidence>
<proteinExistence type="predicted"/>
<keyword evidence="1" id="KW-0732">Signal</keyword>
<gene>
    <name evidence="4" type="ORF">ACFSSA_03380</name>
</gene>
<evidence type="ECO:0000256" key="3">
    <source>
        <dbReference type="ARBA" id="ARBA00023180"/>
    </source>
</evidence>
<reference evidence="5" key="1">
    <citation type="journal article" date="2019" name="Int. J. Syst. Evol. Microbiol.">
        <title>The Global Catalogue of Microorganisms (GCM) 10K type strain sequencing project: providing services to taxonomists for standard genome sequencing and annotation.</title>
        <authorList>
            <consortium name="The Broad Institute Genomics Platform"/>
            <consortium name="The Broad Institute Genome Sequencing Center for Infectious Disease"/>
            <person name="Wu L."/>
            <person name="Ma J."/>
        </authorList>
    </citation>
    <scope>NUCLEOTIDE SEQUENCE [LARGE SCALE GENOMIC DNA]</scope>
    <source>
        <strain evidence="5">CGMCC 4.7106</strain>
    </source>
</reference>
<accession>A0ABW5D3R8</accession>
<dbReference type="Gene3D" id="2.130.10.130">
    <property type="entry name" value="Integrin alpha, N-terminal"/>
    <property type="match status" value="2"/>
</dbReference>
<protein>
    <submittedName>
        <fullName evidence="4">FG-GAP repeat protein</fullName>
    </submittedName>
</protein>
<dbReference type="InterPro" id="IPR013517">
    <property type="entry name" value="FG-GAP"/>
</dbReference>
<dbReference type="RefSeq" id="WP_386818363.1">
    <property type="nucleotide sequence ID" value="NZ_JBHUIT010000002.1"/>
</dbReference>
<evidence type="ECO:0000256" key="1">
    <source>
        <dbReference type="ARBA" id="ARBA00022729"/>
    </source>
</evidence>